<evidence type="ECO:0000256" key="5">
    <source>
        <dbReference type="ARBA" id="ARBA00022833"/>
    </source>
</evidence>
<dbReference type="EMBL" id="PGGO01000049">
    <property type="protein sequence ID" value="PSH58869.1"/>
    <property type="molecule type" value="Genomic_DNA"/>
</dbReference>
<dbReference type="RefSeq" id="WP_106714311.1">
    <property type="nucleotide sequence ID" value="NZ_PGGO01000049.1"/>
</dbReference>
<comment type="caution">
    <text evidence="10">The sequence shown here is derived from an EMBL/GenBank/DDBJ whole genome shotgun (WGS) entry which is preliminary data.</text>
</comment>
<evidence type="ECO:0000313" key="11">
    <source>
        <dbReference type="Proteomes" id="UP000241444"/>
    </source>
</evidence>
<dbReference type="AlphaFoldDB" id="A0A2P7AXD7"/>
<feature type="compositionally biased region" description="Basic and acidic residues" evidence="7">
    <location>
        <begin position="21"/>
        <end position="30"/>
    </location>
</feature>
<evidence type="ECO:0000259" key="9">
    <source>
        <dbReference type="Pfam" id="PF01551"/>
    </source>
</evidence>
<sequence length="650" mass="71041">MNEYEGHSSIDPGNEPPLITDGRRGPPDRREISARWLTGTFLTGITSSMLMGVALFAALDGREQLATPPELMGRNAMPAANNSDVAKGARVAATTPIQKNRDRRRLEVSTVFKDGERDVIRTMPFEFVHIALADVHNTNRRYPSFNPLDVFAEANEDTDPTPKTGLIYGAKVESEVSLRTVDFPLVSAQYDPSDDLSVDEVEEVVRNTGSLLTDGAIQVASLHYVDPLRFGTADDDPYNLRNPLAVKIIQENVSVAPRLPEDAESAGYSEELIQFRSDKDILAALNEAGYEEGDAAGMSEAIVKLLNSPRLKGGSVLRLGVESQNNTDRIMRASVYNGSTHILTIALNDRDQYVPADEPEMTPGLQIAFDDNPPAARRSEDLPTVYDGIYRAGIAYGMTDPMIKQLIRMLASDVDFQSQLSSTDQLEALFSLPADSDKAGDESEILYVAANFGGDLKKFYRFHGEDGNTDYYDENGKSSKQFLLRKPVPNGVFRSPFGMRRHPILGYSRMHTGVDWSAPRGTPIVAAGNGVVERAGWTNGYGNQTIIRHSNGYESSYSHQNAIASGVTPGARVRQGQVIGYLGSTGLSTGPHLHYEVIVNGSKVDPMRIRLPSGGELGGDDLVAFKRERERIDQLLKDEDQNGTKVAASG</sequence>
<dbReference type="Gene3D" id="2.70.70.10">
    <property type="entry name" value="Glucose Permease (Domain IIA)"/>
    <property type="match status" value="1"/>
</dbReference>
<feature type="transmembrane region" description="Helical" evidence="8">
    <location>
        <begin position="36"/>
        <end position="59"/>
    </location>
</feature>
<evidence type="ECO:0000256" key="3">
    <source>
        <dbReference type="ARBA" id="ARBA00022723"/>
    </source>
</evidence>
<keyword evidence="5" id="KW-0862">Zinc</keyword>
<evidence type="ECO:0000313" key="10">
    <source>
        <dbReference type="EMBL" id="PSH58869.1"/>
    </source>
</evidence>
<keyword evidence="4" id="KW-0378">Hydrolase</keyword>
<feature type="domain" description="M23ase beta-sheet core" evidence="9">
    <location>
        <begin position="509"/>
        <end position="606"/>
    </location>
</feature>
<dbReference type="InterPro" id="IPR011055">
    <property type="entry name" value="Dup_hybrid_motif"/>
</dbReference>
<evidence type="ECO:0000256" key="8">
    <source>
        <dbReference type="SAM" id="Phobius"/>
    </source>
</evidence>
<gene>
    <name evidence="10" type="ORF">CU102_27940</name>
</gene>
<dbReference type="PANTHER" id="PTHR21666:SF288">
    <property type="entry name" value="CELL DIVISION PROTEIN YTFB"/>
    <property type="match status" value="1"/>
</dbReference>
<keyword evidence="8" id="KW-1133">Transmembrane helix</keyword>
<dbReference type="SUPFAM" id="SSF51261">
    <property type="entry name" value="Duplicated hybrid motif"/>
    <property type="match status" value="1"/>
</dbReference>
<dbReference type="Pfam" id="PF01551">
    <property type="entry name" value="Peptidase_M23"/>
    <property type="match status" value="1"/>
</dbReference>
<dbReference type="GO" id="GO:0004222">
    <property type="term" value="F:metalloendopeptidase activity"/>
    <property type="evidence" value="ECO:0007669"/>
    <property type="project" value="TreeGrafter"/>
</dbReference>
<evidence type="ECO:0000256" key="2">
    <source>
        <dbReference type="ARBA" id="ARBA00022670"/>
    </source>
</evidence>
<dbReference type="OrthoDB" id="9805070at2"/>
<evidence type="ECO:0000256" key="6">
    <source>
        <dbReference type="ARBA" id="ARBA00023049"/>
    </source>
</evidence>
<dbReference type="CDD" id="cd12797">
    <property type="entry name" value="M23_peptidase"/>
    <property type="match status" value="1"/>
</dbReference>
<protein>
    <submittedName>
        <fullName evidence="10">Peptidase M24</fullName>
    </submittedName>
</protein>
<evidence type="ECO:0000256" key="4">
    <source>
        <dbReference type="ARBA" id="ARBA00022801"/>
    </source>
</evidence>
<dbReference type="InterPro" id="IPR050570">
    <property type="entry name" value="Cell_wall_metabolism_enzyme"/>
</dbReference>
<keyword evidence="8" id="KW-0472">Membrane</keyword>
<accession>A0A2P7AXD7</accession>
<feature type="region of interest" description="Disordered" evidence="7">
    <location>
        <begin position="1"/>
        <end position="30"/>
    </location>
</feature>
<evidence type="ECO:0000256" key="1">
    <source>
        <dbReference type="ARBA" id="ARBA00001947"/>
    </source>
</evidence>
<keyword evidence="11" id="KW-1185">Reference proteome</keyword>
<keyword evidence="3" id="KW-0479">Metal-binding</keyword>
<dbReference type="Proteomes" id="UP000241444">
    <property type="component" value="Unassembled WGS sequence"/>
</dbReference>
<dbReference type="GO" id="GO:0006508">
    <property type="term" value="P:proteolysis"/>
    <property type="evidence" value="ECO:0007669"/>
    <property type="project" value="UniProtKB-KW"/>
</dbReference>
<evidence type="ECO:0000256" key="7">
    <source>
        <dbReference type="SAM" id="MobiDB-lite"/>
    </source>
</evidence>
<dbReference type="GO" id="GO:0046872">
    <property type="term" value="F:metal ion binding"/>
    <property type="evidence" value="ECO:0007669"/>
    <property type="project" value="UniProtKB-KW"/>
</dbReference>
<name>A0A2P7AXD7_9HYPH</name>
<keyword evidence="8" id="KW-0812">Transmembrane</keyword>
<keyword evidence="6" id="KW-0482">Metalloprotease</keyword>
<dbReference type="InterPro" id="IPR016047">
    <property type="entry name" value="M23ase_b-sheet_dom"/>
</dbReference>
<comment type="cofactor">
    <cofactor evidence="1">
        <name>Zn(2+)</name>
        <dbReference type="ChEBI" id="CHEBI:29105"/>
    </cofactor>
</comment>
<keyword evidence="2" id="KW-0645">Protease</keyword>
<organism evidence="10 11">
    <name type="scientific">Phyllobacterium brassicacearum</name>
    <dbReference type="NCBI Taxonomy" id="314235"/>
    <lineage>
        <taxon>Bacteria</taxon>
        <taxon>Pseudomonadati</taxon>
        <taxon>Pseudomonadota</taxon>
        <taxon>Alphaproteobacteria</taxon>
        <taxon>Hyphomicrobiales</taxon>
        <taxon>Phyllobacteriaceae</taxon>
        <taxon>Phyllobacterium</taxon>
    </lineage>
</organism>
<dbReference type="PANTHER" id="PTHR21666">
    <property type="entry name" value="PEPTIDASE-RELATED"/>
    <property type="match status" value="1"/>
</dbReference>
<reference evidence="11" key="1">
    <citation type="submission" date="2017-11" db="EMBL/GenBank/DDBJ databases">
        <authorList>
            <person name="Kuznetsova I."/>
            <person name="Sazanova A."/>
            <person name="Chirak E."/>
            <person name="Safronova V."/>
            <person name="Willems A."/>
        </authorList>
    </citation>
    <scope>NUCLEOTIDE SEQUENCE [LARGE SCALE GENOMIC DNA]</scope>
    <source>
        <strain evidence="11">STM 196</strain>
    </source>
</reference>
<proteinExistence type="predicted"/>
<dbReference type="Gene3D" id="3.10.450.350">
    <property type="match status" value="1"/>
</dbReference>